<feature type="compositionally biased region" description="Basic residues" evidence="1">
    <location>
        <begin position="80"/>
        <end position="93"/>
    </location>
</feature>
<feature type="region of interest" description="Disordered" evidence="1">
    <location>
        <begin position="161"/>
        <end position="182"/>
    </location>
</feature>
<keyword evidence="3" id="KW-0456">Lyase</keyword>
<evidence type="ECO:0000313" key="4">
    <source>
        <dbReference type="Proteomes" id="UP000298493"/>
    </source>
</evidence>
<dbReference type="PANTHER" id="PTHR36205">
    <property type="entry name" value="CHROMOSOME 19, WHOLE GENOME SHOTGUN SEQUENCE"/>
    <property type="match status" value="1"/>
</dbReference>
<feature type="compositionally biased region" description="Basic and acidic residues" evidence="1">
    <location>
        <begin position="626"/>
        <end position="641"/>
    </location>
</feature>
<reference evidence="3 4" key="1">
    <citation type="submission" date="2019-04" db="EMBL/GenBank/DDBJ databases">
        <title>High contiguity whole genome sequence and gene annotation resource for two Venturia nashicola isolates.</title>
        <authorList>
            <person name="Prokchorchik M."/>
            <person name="Won K."/>
            <person name="Lee Y."/>
            <person name="Choi E.D."/>
            <person name="Segonzac C."/>
            <person name="Sohn K.H."/>
        </authorList>
    </citation>
    <scope>NUCLEOTIDE SEQUENCE [LARGE SCALE GENOMIC DNA]</scope>
    <source>
        <strain evidence="3 4">PRI2</strain>
    </source>
</reference>
<keyword evidence="2" id="KW-0812">Transmembrane</keyword>
<dbReference type="Proteomes" id="UP000298493">
    <property type="component" value="Unassembled WGS sequence"/>
</dbReference>
<proteinExistence type="predicted"/>
<dbReference type="STRING" id="86259.A0A4Z1P5P9"/>
<organism evidence="3 4">
    <name type="scientific">Venturia nashicola</name>
    <dbReference type="NCBI Taxonomy" id="86259"/>
    <lineage>
        <taxon>Eukaryota</taxon>
        <taxon>Fungi</taxon>
        <taxon>Dikarya</taxon>
        <taxon>Ascomycota</taxon>
        <taxon>Pezizomycotina</taxon>
        <taxon>Dothideomycetes</taxon>
        <taxon>Pleosporomycetidae</taxon>
        <taxon>Venturiales</taxon>
        <taxon>Venturiaceae</taxon>
        <taxon>Venturia</taxon>
    </lineage>
</organism>
<gene>
    <name evidence="3" type="ORF">E6O75_ATG07960</name>
</gene>
<dbReference type="PANTHER" id="PTHR36205:SF1">
    <property type="entry name" value="MAJOR FACILITATOR SUPERFAMILY TRANSPORTER"/>
    <property type="match status" value="1"/>
</dbReference>
<accession>A0A4Z1P5P9</accession>
<feature type="region of interest" description="Disordered" evidence="1">
    <location>
        <begin position="45"/>
        <end position="93"/>
    </location>
</feature>
<evidence type="ECO:0000256" key="2">
    <source>
        <dbReference type="SAM" id="Phobius"/>
    </source>
</evidence>
<dbReference type="Pfam" id="PF11885">
    <property type="entry name" value="DUF3405"/>
    <property type="match status" value="1"/>
</dbReference>
<keyword evidence="2" id="KW-0472">Membrane</keyword>
<sequence>MLPNGQYNPLRLAKQRISSYTSTWSEDSNDITHQHHLEKRLSMDSDYLESPNSSSTYASRVSSQSHEPMLRRAPSSSPSRKARQHFSSNTRRRCTSRTKGRLFSLGLLFAIVFFIWTLTRLHRISIRDVASGKYRATSSPPVWENFPFLQRYTGGIRTLVSRDQNKPEYPSTADEGPTADEEQAIEKKQEEMANLAKRIPPGDTFNPYPNYKSEAYKTKYFSMQECFLDASKTVRLPPVRVFHGVPSGQPDAVMGSYDLLGLRNDVCFDRYGRMGPYGYGYSKKMGGSGTGMDGDREGIENIWSEVDYVDYSKVRWGDAVKQCEYLNRHRFEKRSKERNHFYLPMPAGGPKDETPTHQSSEDRDKLEHLHSEMGGSNDTLADSKGANKEKELLPRTAVLIRTWDDYEYDDEDIFYLRSLIAELALNSGGEYGVHLLIHVRDPDLQIWASDEVYQEVLKAALPEEFQGLGTLWSEKQMELIYAGLEETNYRDLPVYGVYRSAFQAVTYFALQHPEYEYFWQLEMDARYTGHWYHLFEKAVSWAAKQPRKGLWERNSRFYVPSEHGSWEDFSHMVRVQTEHGTSSPNNMYAALKDNPKVPDSVKQEMAPPKPETPIWGPEPPQDDELDTRNDVKPPHSEKTDKNTWGVGEEADVILFNPIFDPEGTNWILAQDVTGYNKTRGLPPRRTAINTFGRYSRKVLTQMHLDTTFSRKSMFSEMWPASCALHHGFKAVYVPHPVFIDRRWPTAYLASIFNGGRNGAAGGARLSVFSDERQHNFRGTTWYYDAGFAPNLWRRWFGQKVDNDGGELQETEGEGRMCLPGVLIHPVKQVDLVVQKLVDKM</sequence>
<dbReference type="GO" id="GO:0016829">
    <property type="term" value="F:lyase activity"/>
    <property type="evidence" value="ECO:0007669"/>
    <property type="project" value="UniProtKB-KW"/>
</dbReference>
<comment type="caution">
    <text evidence="3">The sequence shown here is derived from an EMBL/GenBank/DDBJ whole genome shotgun (WGS) entry which is preliminary data.</text>
</comment>
<name>A0A4Z1P5P9_9PEZI</name>
<feature type="region of interest" description="Disordered" evidence="1">
    <location>
        <begin position="341"/>
        <end position="365"/>
    </location>
</feature>
<evidence type="ECO:0000256" key="1">
    <source>
        <dbReference type="SAM" id="MobiDB-lite"/>
    </source>
</evidence>
<dbReference type="EMBL" id="SNSC02000020">
    <property type="protein sequence ID" value="TID15632.1"/>
    <property type="molecule type" value="Genomic_DNA"/>
</dbReference>
<feature type="compositionally biased region" description="Basic and acidic residues" evidence="1">
    <location>
        <begin position="350"/>
        <end position="365"/>
    </location>
</feature>
<protein>
    <submittedName>
        <fullName evidence="3">Rhamnogalacturonate lyase B</fullName>
    </submittedName>
</protein>
<feature type="compositionally biased region" description="Polar residues" evidence="1">
    <location>
        <begin position="50"/>
        <end position="66"/>
    </location>
</feature>
<dbReference type="AlphaFoldDB" id="A0A4Z1P5P9"/>
<evidence type="ECO:0000313" key="3">
    <source>
        <dbReference type="EMBL" id="TID15632.1"/>
    </source>
</evidence>
<keyword evidence="2" id="KW-1133">Transmembrane helix</keyword>
<keyword evidence="4" id="KW-1185">Reference proteome</keyword>
<feature type="transmembrane region" description="Helical" evidence="2">
    <location>
        <begin position="102"/>
        <end position="119"/>
    </location>
</feature>
<feature type="compositionally biased region" description="Pro residues" evidence="1">
    <location>
        <begin position="607"/>
        <end position="619"/>
    </location>
</feature>
<dbReference type="OrthoDB" id="3353407at2759"/>
<dbReference type="InterPro" id="IPR021822">
    <property type="entry name" value="DUF3405"/>
</dbReference>
<feature type="region of interest" description="Disordered" evidence="1">
    <location>
        <begin position="597"/>
        <end position="642"/>
    </location>
</feature>